<gene>
    <name evidence="1" type="ORF">I4J41_11060</name>
</gene>
<name>A0ABS0LEL6_9CORY</name>
<dbReference type="RefSeq" id="WP_196977036.1">
    <property type="nucleotide sequence ID" value="NZ_JADQUD010000052.1"/>
</dbReference>
<evidence type="ECO:0000313" key="2">
    <source>
        <dbReference type="Proteomes" id="UP000615580"/>
    </source>
</evidence>
<evidence type="ECO:0000313" key="1">
    <source>
        <dbReference type="EMBL" id="MBG9355086.1"/>
    </source>
</evidence>
<accession>A0ABS0LEL6</accession>
<comment type="caution">
    <text evidence="1">The sequence shown here is derived from an EMBL/GenBank/DDBJ whole genome shotgun (WGS) entry which is preliminary data.</text>
</comment>
<reference evidence="1 2" key="1">
    <citation type="journal article" date="2020" name="J. Clin. Microbiol.">
        <title>Assessing the Genetic Diversity of Austrian Corynebacterium diphtheriae Clinical Isolates, 2011-2019.</title>
        <authorList>
            <person name="Schaeffer J."/>
            <person name="Huhulescu S."/>
            <person name="Stoeger A."/>
            <person name="Allerberger F."/>
            <person name="Ruppitsch W."/>
        </authorList>
    </citation>
    <scope>NUCLEOTIDE SEQUENCE [LARGE SCALE GENOMIC DNA]</scope>
    <source>
        <strain evidence="1 2">04-17</strain>
    </source>
</reference>
<keyword evidence="2" id="KW-1185">Reference proteome</keyword>
<sequence length="173" mass="18652">MSDLSKFEQLSSDKRSELEAFLEGERVPSLNYGEGETVAIDGDFSRELKTSPSVTLYAAGGEKYIESSDEFKFAGISITKTKVSGSYETQPGVGATRVLGHQCNVVHNYQPLTEIKTDKSDAYVSGGNATFLCAVEVKRGVPSPWGRISWSTKNATQGVVGDGNGNVINQGWM</sequence>
<organism evidence="1 2">
    <name type="scientific">Corynebacterium belfantii</name>
    <dbReference type="NCBI Taxonomy" id="2014537"/>
    <lineage>
        <taxon>Bacteria</taxon>
        <taxon>Bacillati</taxon>
        <taxon>Actinomycetota</taxon>
        <taxon>Actinomycetes</taxon>
        <taxon>Mycobacteriales</taxon>
        <taxon>Corynebacteriaceae</taxon>
        <taxon>Corynebacterium</taxon>
    </lineage>
</organism>
<dbReference type="EMBL" id="JADQUG010000058">
    <property type="protein sequence ID" value="MBG9355086.1"/>
    <property type="molecule type" value="Genomic_DNA"/>
</dbReference>
<dbReference type="Proteomes" id="UP000615580">
    <property type="component" value="Unassembled WGS sequence"/>
</dbReference>
<proteinExistence type="predicted"/>
<protein>
    <recommendedName>
        <fullName evidence="3">Ig-like domain-containing protein</fullName>
    </recommendedName>
</protein>
<evidence type="ECO:0008006" key="3">
    <source>
        <dbReference type="Google" id="ProtNLM"/>
    </source>
</evidence>